<dbReference type="EMBL" id="JAVDSD010000009">
    <property type="protein sequence ID" value="MDR6609073.1"/>
    <property type="molecule type" value="Genomic_DNA"/>
</dbReference>
<sequence>MSALLYSWALLVGHSEPDFPRLLRLVLAIIQADRSTVGGFGYFGDAVPIRTDLQGIAFVDHLSHEVGDATRDFVKLIVVQDWCPTSNAVL</sequence>
<evidence type="ECO:0000313" key="1">
    <source>
        <dbReference type="EMBL" id="MDR6609073.1"/>
    </source>
</evidence>
<proteinExistence type="predicted"/>
<reference evidence="1" key="1">
    <citation type="submission" date="2023-07" db="EMBL/GenBank/DDBJ databases">
        <title>Sorghum-associated microbial communities from plants grown in Nebraska, USA.</title>
        <authorList>
            <person name="Schachtman D."/>
        </authorList>
    </citation>
    <scope>NUCLEOTIDE SEQUENCE</scope>
    <source>
        <strain evidence="1">BE46</strain>
    </source>
</reference>
<organism evidence="1 2">
    <name type="scientific">Pseudomonas synxantha</name>
    <dbReference type="NCBI Taxonomy" id="47883"/>
    <lineage>
        <taxon>Bacteria</taxon>
        <taxon>Pseudomonadati</taxon>
        <taxon>Pseudomonadota</taxon>
        <taxon>Gammaproteobacteria</taxon>
        <taxon>Pseudomonadales</taxon>
        <taxon>Pseudomonadaceae</taxon>
        <taxon>Pseudomonas</taxon>
    </lineage>
</organism>
<keyword evidence="2" id="KW-1185">Reference proteome</keyword>
<name>A0ACC6JRQ5_9PSED</name>
<comment type="caution">
    <text evidence="1">The sequence shown here is derived from an EMBL/GenBank/DDBJ whole genome shotgun (WGS) entry which is preliminary data.</text>
</comment>
<gene>
    <name evidence="1" type="ORF">J2X87_004170</name>
</gene>
<protein>
    <submittedName>
        <fullName evidence="1">Uncharacterized protein</fullName>
    </submittedName>
</protein>
<dbReference type="Proteomes" id="UP001259420">
    <property type="component" value="Unassembled WGS sequence"/>
</dbReference>
<accession>A0ACC6JRQ5</accession>
<evidence type="ECO:0000313" key="2">
    <source>
        <dbReference type="Proteomes" id="UP001259420"/>
    </source>
</evidence>